<feature type="domain" description="SHS2" evidence="1">
    <location>
        <begin position="20"/>
        <end position="225"/>
    </location>
</feature>
<dbReference type="EMBL" id="PFQB01000107">
    <property type="protein sequence ID" value="PJA12645.1"/>
    <property type="molecule type" value="Genomic_DNA"/>
</dbReference>
<dbReference type="Pfam" id="PF11104">
    <property type="entry name" value="PilM_2"/>
    <property type="match status" value="1"/>
</dbReference>
<dbReference type="Gene3D" id="3.30.420.40">
    <property type="match status" value="1"/>
</dbReference>
<sequence>MKLFSLFGGAKKPKTTSKYLLSLDIGTEVMKGLLFSMSNLGVDIWSSYQVTQQTHAMRSGVILNQDTVLENARLCVQKLVEKLDPDEVPTKMVLGMAGELVNGISIRVSYDRGRDANRKITEPEANSVVENVISDILTKGKGELAKRLDTTEDNVEVLQITVTGMFADGLKVDTVVGLASEEIVLNLYASFAPKTYVAKLREISQALDLEIASIVTQPFAVSRSFAGSWDSQFSGIFIDIGGGTTDVALVQNGDTIQTQMYAFGGRAFTKKIAQAMDVSYNIAEGRKIKYSTGELPQDLRDEVRRLLAPDVQLWLDALVVAMEEFENVPEFPAQFFLCGGGAMLPDLKEAILSYPWHKHLPFKRLPKVLLVTPDKLDRVYDKSGLLIHPYDVTPASLAKFYWDVIRQPNLNYLGTY</sequence>
<evidence type="ECO:0000313" key="2">
    <source>
        <dbReference type="EMBL" id="PJA12645.1"/>
    </source>
</evidence>
<dbReference type="Proteomes" id="UP000228952">
    <property type="component" value="Unassembled WGS sequence"/>
</dbReference>
<evidence type="ECO:0000313" key="3">
    <source>
        <dbReference type="Proteomes" id="UP000228952"/>
    </source>
</evidence>
<name>A0A2M7W114_9BACT</name>
<protein>
    <recommendedName>
        <fullName evidence="1">SHS2 domain-containing protein</fullName>
    </recommendedName>
</protein>
<comment type="caution">
    <text evidence="2">The sequence shown here is derived from an EMBL/GenBank/DDBJ whole genome shotgun (WGS) entry which is preliminary data.</text>
</comment>
<dbReference type="InterPro" id="IPR003494">
    <property type="entry name" value="SHS2_FtsA"/>
</dbReference>
<accession>A0A2M7W114</accession>
<gene>
    <name evidence="2" type="ORF">COX64_04420</name>
</gene>
<evidence type="ECO:0000259" key="1">
    <source>
        <dbReference type="SMART" id="SM00842"/>
    </source>
</evidence>
<dbReference type="PANTHER" id="PTHR32432">
    <property type="entry name" value="CELL DIVISION PROTEIN FTSA-RELATED"/>
    <property type="match status" value="1"/>
</dbReference>
<dbReference type="InterPro" id="IPR043129">
    <property type="entry name" value="ATPase_NBD"/>
</dbReference>
<proteinExistence type="predicted"/>
<dbReference type="SUPFAM" id="SSF53067">
    <property type="entry name" value="Actin-like ATPase domain"/>
    <property type="match status" value="2"/>
</dbReference>
<reference evidence="3" key="1">
    <citation type="submission" date="2017-09" db="EMBL/GenBank/DDBJ databases">
        <title>Depth-based differentiation of microbial function through sediment-hosted aquifers and enrichment of novel symbionts in the deep terrestrial subsurface.</title>
        <authorList>
            <person name="Probst A.J."/>
            <person name="Ladd B."/>
            <person name="Jarett J.K."/>
            <person name="Geller-Mcgrath D.E."/>
            <person name="Sieber C.M.K."/>
            <person name="Emerson J.B."/>
            <person name="Anantharaman K."/>
            <person name="Thomas B.C."/>
            <person name="Malmstrom R."/>
            <person name="Stieglmeier M."/>
            <person name="Klingl A."/>
            <person name="Woyke T."/>
            <person name="Ryan C.M."/>
            <person name="Banfield J.F."/>
        </authorList>
    </citation>
    <scope>NUCLEOTIDE SEQUENCE [LARGE SCALE GENOMIC DNA]</scope>
</reference>
<dbReference type="InterPro" id="IPR050696">
    <property type="entry name" value="FtsA/MreB"/>
</dbReference>
<dbReference type="GO" id="GO:0051301">
    <property type="term" value="P:cell division"/>
    <property type="evidence" value="ECO:0007669"/>
    <property type="project" value="InterPro"/>
</dbReference>
<organism evidence="2 3">
    <name type="scientific">Candidatus Dojkabacteria bacterium CG_4_10_14_0_2_um_filter_Dojkabacteria_WS6_41_15</name>
    <dbReference type="NCBI Taxonomy" id="2014249"/>
    <lineage>
        <taxon>Bacteria</taxon>
        <taxon>Candidatus Dojkabacteria</taxon>
    </lineage>
</organism>
<dbReference type="InterPro" id="IPR005883">
    <property type="entry name" value="PilM"/>
</dbReference>
<dbReference type="SMART" id="SM00842">
    <property type="entry name" value="FtsA"/>
    <property type="match status" value="1"/>
</dbReference>
<dbReference type="AlphaFoldDB" id="A0A2M7W114"/>